<evidence type="ECO:0000256" key="2">
    <source>
        <dbReference type="ARBA" id="ARBA00022692"/>
    </source>
</evidence>
<dbReference type="PROSITE" id="PS50850">
    <property type="entry name" value="MFS"/>
    <property type="match status" value="1"/>
</dbReference>
<feature type="domain" description="Major facilitator superfamily (MFS) profile" evidence="6">
    <location>
        <begin position="84"/>
        <end position="519"/>
    </location>
</feature>
<dbReference type="EMBL" id="CAIIXF020000001">
    <property type="protein sequence ID" value="CAH1774398.1"/>
    <property type="molecule type" value="Genomic_DNA"/>
</dbReference>
<organism evidence="7 8">
    <name type="scientific">Owenia fusiformis</name>
    <name type="common">Polychaete worm</name>
    <dbReference type="NCBI Taxonomy" id="6347"/>
    <lineage>
        <taxon>Eukaryota</taxon>
        <taxon>Metazoa</taxon>
        <taxon>Spiralia</taxon>
        <taxon>Lophotrochozoa</taxon>
        <taxon>Annelida</taxon>
        <taxon>Polychaeta</taxon>
        <taxon>Sedentaria</taxon>
        <taxon>Canalipalpata</taxon>
        <taxon>Sabellida</taxon>
        <taxon>Oweniida</taxon>
        <taxon>Oweniidae</taxon>
        <taxon>Owenia</taxon>
    </lineage>
</organism>
<evidence type="ECO:0000256" key="4">
    <source>
        <dbReference type="ARBA" id="ARBA00023136"/>
    </source>
</evidence>
<evidence type="ECO:0000259" key="6">
    <source>
        <dbReference type="PROSITE" id="PS50850"/>
    </source>
</evidence>
<name>A0A8S4MZU1_OWEFU</name>
<feature type="transmembrane region" description="Helical" evidence="5">
    <location>
        <begin position="215"/>
        <end position="236"/>
    </location>
</feature>
<keyword evidence="2 5" id="KW-0812">Transmembrane</keyword>
<dbReference type="GO" id="GO:0022857">
    <property type="term" value="F:transmembrane transporter activity"/>
    <property type="evidence" value="ECO:0007669"/>
    <property type="project" value="InterPro"/>
</dbReference>
<dbReference type="CDD" id="cd17317">
    <property type="entry name" value="MFS_SLC22"/>
    <property type="match status" value="1"/>
</dbReference>
<feature type="transmembrane region" description="Helical" evidence="5">
    <location>
        <begin position="156"/>
        <end position="179"/>
    </location>
</feature>
<dbReference type="SUPFAM" id="SSF103473">
    <property type="entry name" value="MFS general substrate transporter"/>
    <property type="match status" value="1"/>
</dbReference>
<reference evidence="7" key="1">
    <citation type="submission" date="2022-03" db="EMBL/GenBank/DDBJ databases">
        <authorList>
            <person name="Martin C."/>
        </authorList>
    </citation>
    <scope>NUCLEOTIDE SEQUENCE</scope>
</reference>
<dbReference type="Pfam" id="PF00083">
    <property type="entry name" value="Sugar_tr"/>
    <property type="match status" value="1"/>
</dbReference>
<dbReference type="InterPro" id="IPR020846">
    <property type="entry name" value="MFS_dom"/>
</dbReference>
<dbReference type="Gene3D" id="1.20.1250.20">
    <property type="entry name" value="MFS general substrate transporter like domains"/>
    <property type="match status" value="1"/>
</dbReference>
<feature type="transmembrane region" description="Helical" evidence="5">
    <location>
        <begin position="493"/>
        <end position="512"/>
    </location>
</feature>
<dbReference type="PANTHER" id="PTHR24064">
    <property type="entry name" value="SOLUTE CARRIER FAMILY 22 MEMBER"/>
    <property type="match status" value="1"/>
</dbReference>
<evidence type="ECO:0000256" key="3">
    <source>
        <dbReference type="ARBA" id="ARBA00022989"/>
    </source>
</evidence>
<dbReference type="AlphaFoldDB" id="A0A8S4MZU1"/>
<sequence>MDLDDVLQLLGAHGRFQVIAWAIIATANNFPSVMHMNIMTFMGFEPNHHCKIPDNSTLNESIPVELKNGLIEVDKCHRYETFYSNDTTIGSRSLVGCDNGWTYDRDPITSSIVTEWNLVCKDNFLPEMSLTILNVGVMVGAVLFGFLSDKYGRKKVLFGCVAAQAVVGGLLSLSVNIYMFICLRFIIGMLEQGVNITGFIMAMELFPPKERVPFGIIHEVFWAIGAVLLGFYAYLFRDWRHLQLIVSLPVILILPMLWFIPESLVWLISKGRLREAERIIQKAAKWNKVKLPMNILSESKGDTIEMLGKIKEKENIEKERIYTAIDLFRTPVTRRVTICLSFLWLVNIMVYYGLSLNTPNFQGDMYLNYFILQIIEVPALIITYFLIFRIGRRWPLCATHVFGGVACVITPFIPMATSSGIDISWISITMAMLGKFGITASFTILFIYGPEIYPTVIRNTGSGFGSMWGRLGGILYPYIIYFNKVEQLGDFRTYMPMVILGVLSIVAGFLALPLPETNNRPLPETINDLEHYEEFCKMHSKLNNENANI</sequence>
<keyword evidence="3 5" id="KW-1133">Transmembrane helix</keyword>
<feature type="transmembrane region" description="Helical" evidence="5">
    <location>
        <begin position="128"/>
        <end position="147"/>
    </location>
</feature>
<feature type="transmembrane region" description="Helical" evidence="5">
    <location>
        <begin position="185"/>
        <end position="203"/>
    </location>
</feature>
<evidence type="ECO:0000256" key="5">
    <source>
        <dbReference type="SAM" id="Phobius"/>
    </source>
</evidence>
<feature type="transmembrane region" description="Helical" evidence="5">
    <location>
        <begin position="336"/>
        <end position="354"/>
    </location>
</feature>
<evidence type="ECO:0000313" key="8">
    <source>
        <dbReference type="Proteomes" id="UP000749559"/>
    </source>
</evidence>
<comment type="caution">
    <text evidence="7">The sequence shown here is derived from an EMBL/GenBank/DDBJ whole genome shotgun (WGS) entry which is preliminary data.</text>
</comment>
<feature type="transmembrane region" description="Helical" evidence="5">
    <location>
        <begin position="242"/>
        <end position="268"/>
    </location>
</feature>
<evidence type="ECO:0000256" key="1">
    <source>
        <dbReference type="ARBA" id="ARBA00004141"/>
    </source>
</evidence>
<feature type="transmembrane region" description="Helical" evidence="5">
    <location>
        <begin position="366"/>
        <end position="387"/>
    </location>
</feature>
<evidence type="ECO:0000313" key="7">
    <source>
        <dbReference type="EMBL" id="CAH1774398.1"/>
    </source>
</evidence>
<comment type="subcellular location">
    <subcellularLocation>
        <location evidence="1">Membrane</location>
        <topology evidence="1">Multi-pass membrane protein</topology>
    </subcellularLocation>
</comment>
<gene>
    <name evidence="7" type="ORF">OFUS_LOCUS1864</name>
</gene>
<dbReference type="Proteomes" id="UP000749559">
    <property type="component" value="Unassembled WGS sequence"/>
</dbReference>
<dbReference type="InterPro" id="IPR005828">
    <property type="entry name" value="MFS_sugar_transport-like"/>
</dbReference>
<dbReference type="GO" id="GO:0016020">
    <property type="term" value="C:membrane"/>
    <property type="evidence" value="ECO:0007669"/>
    <property type="project" value="UniProtKB-SubCell"/>
</dbReference>
<keyword evidence="4 5" id="KW-0472">Membrane</keyword>
<proteinExistence type="predicted"/>
<feature type="transmembrane region" description="Helical" evidence="5">
    <location>
        <begin position="460"/>
        <end position="481"/>
    </location>
</feature>
<dbReference type="InterPro" id="IPR036259">
    <property type="entry name" value="MFS_trans_sf"/>
</dbReference>
<dbReference type="OrthoDB" id="2261376at2759"/>
<accession>A0A8S4MZU1</accession>
<keyword evidence="8" id="KW-1185">Reference proteome</keyword>
<protein>
    <recommendedName>
        <fullName evidence="6">Major facilitator superfamily (MFS) profile domain-containing protein</fullName>
    </recommendedName>
</protein>
<feature type="transmembrane region" description="Helical" evidence="5">
    <location>
        <begin position="394"/>
        <end position="413"/>
    </location>
</feature>
<feature type="transmembrane region" description="Helical" evidence="5">
    <location>
        <begin position="425"/>
        <end position="448"/>
    </location>
</feature>